<sequence>MVGLIPPSIERGNALHRQTVMLVGGRDQQVQASGRPLVALFEHGLCGMQCRHAREIEWSVATQAIDESAVFLPVIQHLRLISSAGDRFPVDRDRIGHRAVGMLKHAQRNPEHGPAR</sequence>
<evidence type="ECO:0000313" key="2">
    <source>
        <dbReference type="Proteomes" id="UP000494102"/>
    </source>
</evidence>
<dbReference type="EMBL" id="CADILN010000010">
    <property type="protein sequence ID" value="CAB4051848.1"/>
    <property type="molecule type" value="Genomic_DNA"/>
</dbReference>
<evidence type="ECO:0000313" key="1">
    <source>
        <dbReference type="EMBL" id="CAB4051848.1"/>
    </source>
</evidence>
<gene>
    <name evidence="1" type="ORF">LMG9964_05528</name>
</gene>
<protein>
    <submittedName>
        <fullName evidence="1">Uncharacterized protein</fullName>
    </submittedName>
</protein>
<dbReference type="Proteomes" id="UP000494102">
    <property type="component" value="Unassembled WGS sequence"/>
</dbReference>
<accession>A0A6J5KD75</accession>
<dbReference type="AlphaFoldDB" id="A0A6J5KD75"/>
<name>A0A6J5KD75_9BURK</name>
<proteinExistence type="predicted"/>
<organism evidence="1 2">
    <name type="scientific">Paraburkholderia phenoliruptrix</name>
    <dbReference type="NCBI Taxonomy" id="252970"/>
    <lineage>
        <taxon>Bacteria</taxon>
        <taxon>Pseudomonadati</taxon>
        <taxon>Pseudomonadota</taxon>
        <taxon>Betaproteobacteria</taxon>
        <taxon>Burkholderiales</taxon>
        <taxon>Burkholderiaceae</taxon>
        <taxon>Paraburkholderia</taxon>
    </lineage>
</organism>
<reference evidence="1 2" key="1">
    <citation type="submission" date="2020-04" db="EMBL/GenBank/DDBJ databases">
        <authorList>
            <person name="De Canck E."/>
        </authorList>
    </citation>
    <scope>NUCLEOTIDE SEQUENCE [LARGE SCALE GENOMIC DNA]</scope>
    <source>
        <strain evidence="1 2">LMG 9964</strain>
    </source>
</reference>